<keyword evidence="4" id="KW-1185">Reference proteome</keyword>
<dbReference type="EMBL" id="CP074371">
    <property type="protein sequence ID" value="QVI19907.1"/>
    <property type="molecule type" value="Genomic_DNA"/>
</dbReference>
<reference evidence="3 4" key="1">
    <citation type="submission" date="2021-04" db="EMBL/GenBank/DDBJ databases">
        <title>Nocardia tengchongensis.</title>
        <authorList>
            <person name="Zhuang k."/>
            <person name="Ran Y."/>
            <person name="Li W."/>
        </authorList>
    </citation>
    <scope>NUCLEOTIDE SEQUENCE [LARGE SCALE GENOMIC DNA]</scope>
    <source>
        <strain evidence="3 4">CFH S0057</strain>
    </source>
</reference>
<keyword evidence="3" id="KW-0547">Nucleotide-binding</keyword>
<dbReference type="SUPFAM" id="SSF52540">
    <property type="entry name" value="P-loop containing nucleoside triphosphate hydrolases"/>
    <property type="match status" value="1"/>
</dbReference>
<gene>
    <name evidence="3" type="ORF">KHQ06_26915</name>
</gene>
<evidence type="ECO:0000313" key="4">
    <source>
        <dbReference type="Proteomes" id="UP000683310"/>
    </source>
</evidence>
<evidence type="ECO:0000259" key="2">
    <source>
        <dbReference type="Pfam" id="PF00005"/>
    </source>
</evidence>
<dbReference type="Pfam" id="PF00005">
    <property type="entry name" value="ABC_tran"/>
    <property type="match status" value="1"/>
</dbReference>
<dbReference type="InterPro" id="IPR027417">
    <property type="entry name" value="P-loop_NTPase"/>
</dbReference>
<dbReference type="PANTHER" id="PTHR43394:SF1">
    <property type="entry name" value="ATP-BINDING CASSETTE SUB-FAMILY B MEMBER 10, MITOCHONDRIAL"/>
    <property type="match status" value="1"/>
</dbReference>
<proteinExistence type="predicted"/>
<feature type="compositionally biased region" description="Low complexity" evidence="1">
    <location>
        <begin position="160"/>
        <end position="172"/>
    </location>
</feature>
<dbReference type="InterPro" id="IPR003439">
    <property type="entry name" value="ABC_transporter-like_ATP-bd"/>
</dbReference>
<feature type="compositionally biased region" description="Basic residues" evidence="1">
    <location>
        <begin position="109"/>
        <end position="124"/>
    </location>
</feature>
<name>A0ABX8CIW5_9NOCA</name>
<accession>A0ABX8CIW5</accession>
<keyword evidence="3" id="KW-0067">ATP-binding</keyword>
<dbReference type="InterPro" id="IPR039421">
    <property type="entry name" value="Type_1_exporter"/>
</dbReference>
<dbReference type="GO" id="GO:0005524">
    <property type="term" value="F:ATP binding"/>
    <property type="evidence" value="ECO:0007669"/>
    <property type="project" value="UniProtKB-KW"/>
</dbReference>
<dbReference type="PANTHER" id="PTHR43394">
    <property type="entry name" value="ATP-DEPENDENT PERMEASE MDL1, MITOCHONDRIAL"/>
    <property type="match status" value="1"/>
</dbReference>
<sequence length="287" mass="31245">MPQEPMMMNVSIRENVLLGREFTDPEIIDTLTKVGLGHKLDQYPDGLYHKIGEGGRLLSGGEKQRLSLARALIAAPRILLLDEASSALDSDTETKILTSLRALADETTHHRHHPPHRHHHHSRQHDRPDARRNPHIAPGQVDVGGSEAGCMTASHHDSSRLGSGHTTGTSSSEPRAMAGALGCRFPGRRAGWSRRGSCDGFAVMATLRISARRPVSPGRAGSSTRGGAVRRGRPRARNATQTRGEGSAPPQRRPTCFRVDVQGQRQATTEPGVSSELLCQHRSVRIR</sequence>
<feature type="region of interest" description="Disordered" evidence="1">
    <location>
        <begin position="213"/>
        <end position="256"/>
    </location>
</feature>
<evidence type="ECO:0000313" key="3">
    <source>
        <dbReference type="EMBL" id="QVI19907.1"/>
    </source>
</evidence>
<organism evidence="3 4">
    <name type="scientific">Nocardia tengchongensis</name>
    <dbReference type="NCBI Taxonomy" id="2055889"/>
    <lineage>
        <taxon>Bacteria</taxon>
        <taxon>Bacillati</taxon>
        <taxon>Actinomycetota</taxon>
        <taxon>Actinomycetes</taxon>
        <taxon>Mycobacteriales</taxon>
        <taxon>Nocardiaceae</taxon>
        <taxon>Nocardia</taxon>
    </lineage>
</organism>
<feature type="domain" description="ABC transporter" evidence="2">
    <location>
        <begin position="7"/>
        <end position="85"/>
    </location>
</feature>
<dbReference type="Gene3D" id="3.40.50.300">
    <property type="entry name" value="P-loop containing nucleotide triphosphate hydrolases"/>
    <property type="match status" value="1"/>
</dbReference>
<evidence type="ECO:0000256" key="1">
    <source>
        <dbReference type="SAM" id="MobiDB-lite"/>
    </source>
</evidence>
<feature type="region of interest" description="Disordered" evidence="1">
    <location>
        <begin position="107"/>
        <end position="177"/>
    </location>
</feature>
<dbReference type="Proteomes" id="UP000683310">
    <property type="component" value="Chromosome"/>
</dbReference>
<protein>
    <submittedName>
        <fullName evidence="3">ABC transporter ATP-binding protein</fullName>
    </submittedName>
</protein>